<gene>
    <name evidence="1" type="ORF">GGR25_000717</name>
</gene>
<proteinExistence type="predicted"/>
<dbReference type="Proteomes" id="UP000553963">
    <property type="component" value="Unassembled WGS sequence"/>
</dbReference>
<name>A0A840AJY8_9HYPH</name>
<evidence type="ECO:0000313" key="2">
    <source>
        <dbReference type="Proteomes" id="UP000553963"/>
    </source>
</evidence>
<evidence type="ECO:0000313" key="1">
    <source>
        <dbReference type="EMBL" id="MBB3929698.1"/>
    </source>
</evidence>
<sequence length="31" mass="3216">MIMRTTFALIIALMFGSIIGTTLAAGAMVIS</sequence>
<dbReference type="AlphaFoldDB" id="A0A840AJY8"/>
<dbReference type="EMBL" id="JACIDS010000001">
    <property type="protein sequence ID" value="MBB3929698.1"/>
    <property type="molecule type" value="Genomic_DNA"/>
</dbReference>
<accession>A0A840AJY8</accession>
<comment type="caution">
    <text evidence="1">The sequence shown here is derived from an EMBL/GenBank/DDBJ whole genome shotgun (WGS) entry which is preliminary data.</text>
</comment>
<reference evidence="1 2" key="1">
    <citation type="submission" date="2020-08" db="EMBL/GenBank/DDBJ databases">
        <title>Genomic Encyclopedia of Type Strains, Phase IV (KMG-IV): sequencing the most valuable type-strain genomes for metagenomic binning, comparative biology and taxonomic classification.</title>
        <authorList>
            <person name="Goeker M."/>
        </authorList>
    </citation>
    <scope>NUCLEOTIDE SEQUENCE [LARGE SCALE GENOMIC DNA]</scope>
    <source>
        <strain evidence="1 2">DSM 25966</strain>
    </source>
</reference>
<protein>
    <submittedName>
        <fullName evidence="1">Uncharacterized protein</fullName>
    </submittedName>
</protein>
<organism evidence="1 2">
    <name type="scientific">Kaistia hirudinis</name>
    <dbReference type="NCBI Taxonomy" id="1293440"/>
    <lineage>
        <taxon>Bacteria</taxon>
        <taxon>Pseudomonadati</taxon>
        <taxon>Pseudomonadota</taxon>
        <taxon>Alphaproteobacteria</taxon>
        <taxon>Hyphomicrobiales</taxon>
        <taxon>Kaistiaceae</taxon>
        <taxon>Kaistia</taxon>
    </lineage>
</organism>
<keyword evidence="2" id="KW-1185">Reference proteome</keyword>